<evidence type="ECO:0000313" key="2">
    <source>
        <dbReference type="EMBL" id="RPJ90379.1"/>
    </source>
</evidence>
<gene>
    <name evidence="2" type="ORF">DY367_17930</name>
</gene>
<dbReference type="EMBL" id="QVXO01000027">
    <property type="protein sequence ID" value="RPJ90379.1"/>
    <property type="molecule type" value="Genomic_DNA"/>
</dbReference>
<organism evidence="2 3">
    <name type="scientific">Alcaligenes xylosoxydans xylosoxydans</name>
    <name type="common">Achromobacter xylosoxidans</name>
    <dbReference type="NCBI Taxonomy" id="85698"/>
    <lineage>
        <taxon>Bacteria</taxon>
        <taxon>Pseudomonadati</taxon>
        <taxon>Pseudomonadota</taxon>
        <taxon>Betaproteobacteria</taxon>
        <taxon>Burkholderiales</taxon>
        <taxon>Alcaligenaceae</taxon>
        <taxon>Achromobacter</taxon>
    </lineage>
</organism>
<accession>A0A424WAK9</accession>
<reference evidence="2 3" key="1">
    <citation type="submission" date="2018-08" db="EMBL/GenBank/DDBJ databases">
        <title>Achromobacter xylosoxidans Genome sequencing and assembly.</title>
        <authorList>
            <person name="Wang R."/>
            <person name="Rensing C."/>
            <person name="Li Y."/>
        </authorList>
    </citation>
    <scope>NUCLEOTIDE SEQUENCE [LARGE SCALE GENOMIC DNA]</scope>
    <source>
        <strain evidence="2 3">GD003A</strain>
    </source>
</reference>
<evidence type="ECO:0000256" key="1">
    <source>
        <dbReference type="SAM" id="MobiDB-lite"/>
    </source>
</evidence>
<evidence type="ECO:0000313" key="3">
    <source>
        <dbReference type="Proteomes" id="UP000285324"/>
    </source>
</evidence>
<dbReference type="OrthoDB" id="8946427at2"/>
<feature type="region of interest" description="Disordered" evidence="1">
    <location>
        <begin position="209"/>
        <end position="247"/>
    </location>
</feature>
<protein>
    <submittedName>
        <fullName evidence="2">Uncharacterized protein</fullName>
    </submittedName>
</protein>
<dbReference type="AlphaFoldDB" id="A0A424WAK9"/>
<feature type="compositionally biased region" description="Basic and acidic residues" evidence="1">
    <location>
        <begin position="209"/>
        <end position="230"/>
    </location>
</feature>
<comment type="caution">
    <text evidence="2">The sequence shown here is derived from an EMBL/GenBank/DDBJ whole genome shotgun (WGS) entry which is preliminary data.</text>
</comment>
<name>A0A424WAK9_ALCXX</name>
<dbReference type="Proteomes" id="UP000285324">
    <property type="component" value="Unassembled WGS sequence"/>
</dbReference>
<proteinExistence type="predicted"/>
<dbReference type="RefSeq" id="WP_059371881.1">
    <property type="nucleotide sequence ID" value="NZ_CP061008.1"/>
</dbReference>
<sequence length="247" mass="27210">MQPADIPSATMGALVVNEMLLMYGAKFAQQWQGLTARELKDSWNQKLAGLDEVQVRRGLVACLTQEWPPTLPQFIKLCCPWMVPEVAYHEAVRGLSARRRGERGAWSHPAVYWAAVGVSTVDLLGCTYGAIKARWEKTLNEELAKGVWADIPLPRPALPAPGQTLATRAEAEAALKKMGAQKVLRDRGCPPRSWIEKWEARIARGDHPSKGIADMLKRAKGESQDTEGRLKNGSNGKTGKQCEVADE</sequence>